<dbReference type="InterPro" id="IPR051478">
    <property type="entry name" value="Beta-lactamase-like_AB/R"/>
</dbReference>
<gene>
    <name evidence="3" type="ORF">J4H85_00645</name>
</gene>
<dbReference type="Pfam" id="PF00144">
    <property type="entry name" value="Beta-lactamase"/>
    <property type="match status" value="1"/>
</dbReference>
<sequence length="361" mass="37192">MKLSRLTVTAVAAALATVLVGWVAMPSVPQLSDERSGDAEIADRLMDLAGDGAHHELTAAVVTPEGTRFAGLGADANTEVEIGSITKTMTSLLLAQAEADGAVRVDDPASEFVDLGAQTFTLEDLASHRSGLPRLEPGVRSFLASYWAQLRAGDPYTNDVDEVVAAARNADVGDVGTVAYSNLGVSALGQAVAAARGESYRDLVERDVFAALGMAHTYLPETPDGLAPDAPHGYTASGRQAAPWTLHAEAPAGGVRSTAADIAVYAEALLTDNTALGVSASTVLDPRFDAGDGESIGLAWFTSEFDGREVTWHNGGTGGYSSMLAIDREAGTAVFLAGDTAASVDEIALALLAETTAGAMR</sequence>
<evidence type="ECO:0000313" key="4">
    <source>
        <dbReference type="Proteomes" id="UP000668403"/>
    </source>
</evidence>
<evidence type="ECO:0000259" key="2">
    <source>
        <dbReference type="Pfam" id="PF00144"/>
    </source>
</evidence>
<organism evidence="3 4">
    <name type="scientific">Leucobacter tardus</name>
    <dbReference type="NCBI Taxonomy" id="501483"/>
    <lineage>
        <taxon>Bacteria</taxon>
        <taxon>Bacillati</taxon>
        <taxon>Actinomycetota</taxon>
        <taxon>Actinomycetes</taxon>
        <taxon>Micrococcales</taxon>
        <taxon>Microbacteriaceae</taxon>
        <taxon>Leucobacter</taxon>
    </lineage>
</organism>
<name>A0A939QB57_9MICO</name>
<keyword evidence="4" id="KW-1185">Reference proteome</keyword>
<dbReference type="PANTHER" id="PTHR22935:SF95">
    <property type="entry name" value="BETA-LACTAMASE-LIKE 1-RELATED"/>
    <property type="match status" value="1"/>
</dbReference>
<dbReference type="AlphaFoldDB" id="A0A939QB57"/>
<evidence type="ECO:0000313" key="3">
    <source>
        <dbReference type="EMBL" id="MBO2988507.1"/>
    </source>
</evidence>
<comment type="caution">
    <text evidence="3">The sequence shown here is derived from an EMBL/GenBank/DDBJ whole genome shotgun (WGS) entry which is preliminary data.</text>
</comment>
<accession>A0A939QB57</accession>
<dbReference type="InterPro" id="IPR012338">
    <property type="entry name" value="Beta-lactam/transpept-like"/>
</dbReference>
<dbReference type="Proteomes" id="UP000668403">
    <property type="component" value="Unassembled WGS sequence"/>
</dbReference>
<dbReference type="Gene3D" id="3.40.710.10">
    <property type="entry name" value="DD-peptidase/beta-lactamase superfamily"/>
    <property type="match status" value="1"/>
</dbReference>
<reference evidence="3" key="1">
    <citation type="submission" date="2021-03" db="EMBL/GenBank/DDBJ databases">
        <title>Leucobacter chromiisoli sp. nov., isolated from chromium-containing soil of chemical plant.</title>
        <authorList>
            <person name="Xu Z."/>
        </authorList>
    </citation>
    <scope>NUCLEOTIDE SEQUENCE</scope>
    <source>
        <strain evidence="3">K 70/01</strain>
    </source>
</reference>
<dbReference type="SUPFAM" id="SSF56601">
    <property type="entry name" value="beta-lactamase/transpeptidase-like"/>
    <property type="match status" value="1"/>
</dbReference>
<protein>
    <submittedName>
        <fullName evidence="3">Beta-lactamase family protein</fullName>
    </submittedName>
</protein>
<dbReference type="RefSeq" id="WP_208235910.1">
    <property type="nucleotide sequence ID" value="NZ_BAAAQU010000001.1"/>
</dbReference>
<dbReference type="InterPro" id="IPR001466">
    <property type="entry name" value="Beta-lactam-related"/>
</dbReference>
<feature type="domain" description="Beta-lactamase-related" evidence="2">
    <location>
        <begin position="60"/>
        <end position="337"/>
    </location>
</feature>
<dbReference type="PANTHER" id="PTHR22935">
    <property type="entry name" value="PENICILLIN-BINDING PROTEIN"/>
    <property type="match status" value="1"/>
</dbReference>
<evidence type="ECO:0000256" key="1">
    <source>
        <dbReference type="ARBA" id="ARBA00038473"/>
    </source>
</evidence>
<dbReference type="EMBL" id="JAGFBF010000001">
    <property type="protein sequence ID" value="MBO2988507.1"/>
    <property type="molecule type" value="Genomic_DNA"/>
</dbReference>
<proteinExistence type="inferred from homology"/>
<comment type="similarity">
    <text evidence="1">Belongs to the beta-lactamase family.</text>
</comment>